<dbReference type="GO" id="GO:0019380">
    <property type="term" value="P:3-phenylpropionate catabolic process"/>
    <property type="evidence" value="ECO:0007669"/>
    <property type="project" value="TreeGrafter"/>
</dbReference>
<comment type="similarity">
    <text evidence="1">Belongs to the bacterial ring-hydroxylating dioxygenase beta subunit family.</text>
</comment>
<keyword evidence="4" id="KW-1185">Reference proteome</keyword>
<dbReference type="Proteomes" id="UP000016568">
    <property type="component" value="Unassembled WGS sequence"/>
</dbReference>
<name>U2YHE1_9SPHN</name>
<dbReference type="EMBL" id="BASZ01000001">
    <property type="protein sequence ID" value="GAD47530.1"/>
    <property type="molecule type" value="Genomic_DNA"/>
</dbReference>
<dbReference type="Gene3D" id="3.10.450.50">
    <property type="match status" value="1"/>
</dbReference>
<evidence type="ECO:0000313" key="3">
    <source>
        <dbReference type="EMBL" id="GAD47530.1"/>
    </source>
</evidence>
<reference evidence="3 4" key="1">
    <citation type="submission" date="2013-09" db="EMBL/GenBank/DDBJ databases">
        <title>Whole genome shotgun sequence of Novosphingobium tardaugens NBRC 16725.</title>
        <authorList>
            <person name="Isaki S."/>
            <person name="Hosoyama A."/>
            <person name="Tsuchikane K."/>
            <person name="Katsumata H."/>
            <person name="Ando Y."/>
            <person name="Yamazaki S."/>
            <person name="Fujita N."/>
        </authorList>
    </citation>
    <scope>NUCLEOTIDE SEQUENCE [LARGE SCALE GENOMIC DNA]</scope>
    <source>
        <strain evidence="3 4">NBRC 16725</strain>
    </source>
</reference>
<dbReference type="PANTHER" id="PTHR41534">
    <property type="entry name" value="BLR3401 PROTEIN"/>
    <property type="match status" value="1"/>
</dbReference>
<evidence type="ECO:0000256" key="1">
    <source>
        <dbReference type="ARBA" id="ARBA00009570"/>
    </source>
</evidence>
<dbReference type="GO" id="GO:0051213">
    <property type="term" value="F:dioxygenase activity"/>
    <property type="evidence" value="ECO:0007669"/>
    <property type="project" value="UniProtKB-KW"/>
</dbReference>
<accession>U2YHE1</accession>
<protein>
    <submittedName>
        <fullName evidence="3">Putative aromatic hydrocarbon dioxygenase small subunit</fullName>
    </submittedName>
</protein>
<keyword evidence="2" id="KW-0560">Oxidoreductase</keyword>
<evidence type="ECO:0000256" key="2">
    <source>
        <dbReference type="ARBA" id="ARBA00023002"/>
    </source>
</evidence>
<dbReference type="eggNOG" id="COG5517">
    <property type="taxonomic scope" value="Bacteria"/>
</dbReference>
<gene>
    <name evidence="3" type="ORF">NT2_01_02990</name>
</gene>
<dbReference type="Pfam" id="PF00866">
    <property type="entry name" value="Ring_hydroxyl_B"/>
    <property type="match status" value="1"/>
</dbReference>
<dbReference type="OrthoDB" id="7446267at2"/>
<evidence type="ECO:0000313" key="4">
    <source>
        <dbReference type="Proteomes" id="UP000016568"/>
    </source>
</evidence>
<proteinExistence type="inferred from homology"/>
<dbReference type="RefSeq" id="WP_021688437.1">
    <property type="nucleotide sequence ID" value="NZ_BASZ01000001.1"/>
</dbReference>
<dbReference type="PANTHER" id="PTHR41534:SF2">
    <property type="entry name" value="3-PHENYLPROPIONATE_CINNAMIC ACID DIOXYGENASE SUBUNIT BETA"/>
    <property type="match status" value="1"/>
</dbReference>
<comment type="caution">
    <text evidence="3">The sequence shown here is derived from an EMBL/GenBank/DDBJ whole genome shotgun (WGS) entry which is preliminary data.</text>
</comment>
<dbReference type="InterPro" id="IPR000391">
    <property type="entry name" value="Rng_hydr_dOase-bsu"/>
</dbReference>
<dbReference type="AlphaFoldDB" id="U2YHE1"/>
<dbReference type="SUPFAM" id="SSF54427">
    <property type="entry name" value="NTF2-like"/>
    <property type="match status" value="1"/>
</dbReference>
<dbReference type="KEGG" id="ntd:EGO55_15660"/>
<keyword evidence="3" id="KW-0223">Dioxygenase</keyword>
<organism evidence="3 4">
    <name type="scientific">Caenibius tardaugens NBRC 16725</name>
    <dbReference type="NCBI Taxonomy" id="1219035"/>
    <lineage>
        <taxon>Bacteria</taxon>
        <taxon>Pseudomonadati</taxon>
        <taxon>Pseudomonadota</taxon>
        <taxon>Alphaproteobacteria</taxon>
        <taxon>Sphingomonadales</taxon>
        <taxon>Erythrobacteraceae</taxon>
        <taxon>Caenibius</taxon>
    </lineage>
</organism>
<dbReference type="InterPro" id="IPR032710">
    <property type="entry name" value="NTF2-like_dom_sf"/>
</dbReference>
<sequence length="158" mass="17812">MSADIQRIAEFLWLEADLLDGKDYQAWLELWDDDGKYIVPVQRQTENFEDVLNYAYDDADMRTMRVARLTSGESASAVAASVTVRTLSRFRQIDPAPDGAMRVRCAQHLAETTRGHTRMVPCDVTYTLREADGALRLAGKIVLLANSDHTLTNMTYLP</sequence>